<reference evidence="1 2" key="1">
    <citation type="submission" date="2020-01" db="EMBL/GenBank/DDBJ databases">
        <authorList>
            <consortium name="DOE Joint Genome Institute"/>
            <person name="Haridas S."/>
            <person name="Albert R."/>
            <person name="Binder M."/>
            <person name="Bloem J."/>
            <person name="Labutti K."/>
            <person name="Salamov A."/>
            <person name="Andreopoulos B."/>
            <person name="Baker S.E."/>
            <person name="Barry K."/>
            <person name="Bills G."/>
            <person name="Bluhm B.H."/>
            <person name="Cannon C."/>
            <person name="Castanera R."/>
            <person name="Culley D.E."/>
            <person name="Daum C."/>
            <person name="Ezra D."/>
            <person name="Gonzalez J.B."/>
            <person name="Henrissat B."/>
            <person name="Kuo A."/>
            <person name="Liang C."/>
            <person name="Lipzen A."/>
            <person name="Lutzoni F."/>
            <person name="Magnuson J."/>
            <person name="Mondo S."/>
            <person name="Nolan M."/>
            <person name="Ohm R."/>
            <person name="Pangilinan J."/>
            <person name="Park H.-J.H."/>
            <person name="Ramirez L."/>
            <person name="Alfaro M."/>
            <person name="Sun H."/>
            <person name="Tritt A."/>
            <person name="Yoshinaga Y."/>
            <person name="Zwiers L.-H.L."/>
            <person name="Turgeon B.G."/>
            <person name="Goodwin S.B."/>
            <person name="Spatafora J.W."/>
            <person name="Crous P.W."/>
            <person name="Grigoriev I.V."/>
        </authorList>
    </citation>
    <scope>NUCLEOTIDE SEQUENCE [LARGE SCALE GENOMIC DNA]</scope>
    <source>
        <strain evidence="1 2">CBS 611.86</strain>
    </source>
</reference>
<keyword evidence="2" id="KW-1185">Reference proteome</keyword>
<organism evidence="1 2">
    <name type="scientific">Massariosphaeria phaeospora</name>
    <dbReference type="NCBI Taxonomy" id="100035"/>
    <lineage>
        <taxon>Eukaryota</taxon>
        <taxon>Fungi</taxon>
        <taxon>Dikarya</taxon>
        <taxon>Ascomycota</taxon>
        <taxon>Pezizomycotina</taxon>
        <taxon>Dothideomycetes</taxon>
        <taxon>Pleosporomycetidae</taxon>
        <taxon>Pleosporales</taxon>
        <taxon>Pleosporales incertae sedis</taxon>
        <taxon>Massariosphaeria</taxon>
    </lineage>
</organism>
<feature type="non-terminal residue" evidence="1">
    <location>
        <position position="197"/>
    </location>
</feature>
<proteinExistence type="predicted"/>
<evidence type="ECO:0000313" key="2">
    <source>
        <dbReference type="Proteomes" id="UP000481861"/>
    </source>
</evidence>
<feature type="non-terminal residue" evidence="1">
    <location>
        <position position="1"/>
    </location>
</feature>
<protein>
    <recommendedName>
        <fullName evidence="3">F-box domain-containing protein</fullName>
    </recommendedName>
</protein>
<evidence type="ECO:0008006" key="3">
    <source>
        <dbReference type="Google" id="ProtNLM"/>
    </source>
</evidence>
<dbReference type="OrthoDB" id="3794788at2759"/>
<name>A0A7C8MHJ3_9PLEO</name>
<comment type="caution">
    <text evidence="1">The sequence shown here is derived from an EMBL/GenBank/DDBJ whole genome shotgun (WGS) entry which is preliminary data.</text>
</comment>
<accession>A0A7C8MHJ3</accession>
<dbReference type="AlphaFoldDB" id="A0A7C8MHJ3"/>
<gene>
    <name evidence="1" type="ORF">BDV95DRAFT_472036</name>
</gene>
<sequence>LPPELFFIIVQQLNDRCFAWLVLRNVSTAIRQATECAFASYFKKDCHIRFSGPFAARILADHWQLNNYSQGSWIHKHKEPLQNQFPSFLFKASGFHPAHSRASAVLKMQDESADYTNDSNLLAVRRFRSSSTLFFAAFRQPSDVQASISRESHFVRLDGKLKSFVIPSITVDVVGQHILFDWRYLYQMFYLDELRLR</sequence>
<dbReference type="Proteomes" id="UP000481861">
    <property type="component" value="Unassembled WGS sequence"/>
</dbReference>
<evidence type="ECO:0000313" key="1">
    <source>
        <dbReference type="EMBL" id="KAF2878476.1"/>
    </source>
</evidence>
<dbReference type="EMBL" id="JAADJZ010000001">
    <property type="protein sequence ID" value="KAF2878476.1"/>
    <property type="molecule type" value="Genomic_DNA"/>
</dbReference>